<dbReference type="GO" id="GO:0006629">
    <property type="term" value="P:lipid metabolic process"/>
    <property type="evidence" value="ECO:0007669"/>
    <property type="project" value="InterPro"/>
</dbReference>
<sequence length="863" mass="93296">REREREKGEGGARSGEGEGEGGQGRDGGVPRLPSSPGASGGPRTSLCPPIEAAAAEISAPPALPFSPAALPPCSCSPRPVPFRRVLRAMPGGGRRSCLPLLALALVLVLFLCRSAPAAAQRRSKRTSPWLTLTGNAPLSIANGGHSGLFPDSSIYAYFTAQSQGLPNTVLWCDVQLTKDGVGICLPDVNMNNCTNVADVYPKKARNYLVNGVSMTGWFPLDYKLANLSQVHLTQGIYSRTPLFDGLFPILTVEDLESRLGQAQLERAPLWLNIQHDMFYSQHNLSMSGYLLSITRRVIIDYVSSPEVSFLRSIAAKFKGSKTQLIFRFLEAEVAEPSTNQTYDSLSKNLTFIKTFASGILLPKNYIWPVTSDGYLQSNTLIVLDAHKAGLQVFAADFANDNIAAYNYSYDPIAEYLSFVDNGVFSVDGVLSDSPVTASEAIGCFSHLNWTKPEAGNIVAISYNGASGKYPGCTDLAYNQAIDDGADYIDCPVQVTKDGVLICMDNINLILSTTAAKSRFNTLSSIFPEIQSDAGIFTFNLTWEEIQTNLKPQISTPFFLKYQLLRNPASRNAGSFMTLTDFLAFAKDKALRGLRGILISIEHAAFLAEKLGFSVTDAVVKALSDSGYENQTNHKVIIQSSNSSVLMKLRQQTRYELMYKIDENIGDAVSSSIKEISEFAHSVAIRKQSIYPESQAFIVGKTDLVPKFHAANLSVYAYLFLNEFVSQAWDFFSDSTAEVNTYAQDAGVDGFITSYPRTVAAYRRNTCLNLGNKTPTFMLSVEPAGLDKLLKSFPDSSIPPALPPLPPLTDADVVEPPLPPPTNNTSTSAGGAGAPAAQPPSGQPSTSASISPCLAMVIGFILLI</sequence>
<keyword evidence="9" id="KW-0472">Membrane</keyword>
<gene>
    <name evidence="11" type="primary">GPDL1_1</name>
    <name evidence="11" type="ORF">g.66963</name>
</gene>
<evidence type="ECO:0000256" key="1">
    <source>
        <dbReference type="ARBA" id="ARBA00007277"/>
    </source>
</evidence>
<dbReference type="PANTHER" id="PTHR43620">
    <property type="entry name" value="GLYCEROPHOSPHORYL DIESTER PHOSPHODIESTERASE"/>
    <property type="match status" value="1"/>
</dbReference>
<organism evidence="11">
    <name type="scientific">Anthurium amnicola</name>
    <dbReference type="NCBI Taxonomy" id="1678845"/>
    <lineage>
        <taxon>Eukaryota</taxon>
        <taxon>Viridiplantae</taxon>
        <taxon>Streptophyta</taxon>
        <taxon>Embryophyta</taxon>
        <taxon>Tracheophyta</taxon>
        <taxon>Spermatophyta</taxon>
        <taxon>Magnoliopsida</taxon>
        <taxon>Liliopsida</taxon>
        <taxon>Araceae</taxon>
        <taxon>Pothoideae</taxon>
        <taxon>Potheae</taxon>
        <taxon>Anthurium</taxon>
    </lineage>
</organism>
<dbReference type="InterPro" id="IPR017946">
    <property type="entry name" value="PLC-like_Pdiesterase_TIM-brl"/>
</dbReference>
<protein>
    <recommendedName>
        <fullName evidence="2">glycerophosphodiester phosphodiesterase</fullName>
        <ecNumber evidence="2">3.1.4.46</ecNumber>
    </recommendedName>
</protein>
<accession>A0A1D1ZM74</accession>
<feature type="domain" description="GP-PDE" evidence="10">
    <location>
        <begin position="457"/>
        <end position="762"/>
    </location>
</feature>
<dbReference type="PANTHER" id="PTHR43620:SF7">
    <property type="entry name" value="GLYCEROPHOSPHODIESTER PHOSPHODIESTERASE GDPD5-RELATED"/>
    <property type="match status" value="1"/>
</dbReference>
<evidence type="ECO:0000256" key="4">
    <source>
        <dbReference type="ARBA" id="ARBA00022798"/>
    </source>
</evidence>
<dbReference type="FunFam" id="3.20.20.190:FF:000011">
    <property type="entry name" value="Glycerophosphodiester phosphodiesterase GDPDL3"/>
    <property type="match status" value="1"/>
</dbReference>
<dbReference type="InterPro" id="IPR030395">
    <property type="entry name" value="GP_PDE_dom"/>
</dbReference>
<evidence type="ECO:0000256" key="6">
    <source>
        <dbReference type="ARBA" id="ARBA00023180"/>
    </source>
</evidence>
<dbReference type="SUPFAM" id="SSF51695">
    <property type="entry name" value="PLC-like phosphodiesterases"/>
    <property type="match status" value="2"/>
</dbReference>
<proteinExistence type="inferred from homology"/>
<evidence type="ECO:0000256" key="5">
    <source>
        <dbReference type="ARBA" id="ARBA00022801"/>
    </source>
</evidence>
<dbReference type="AlphaFoldDB" id="A0A1D1ZM74"/>
<evidence type="ECO:0000256" key="3">
    <source>
        <dbReference type="ARBA" id="ARBA00022729"/>
    </source>
</evidence>
<comment type="similarity">
    <text evidence="1">Belongs to the glycerophosphoryl diester phosphodiesterase family.</text>
</comment>
<evidence type="ECO:0000256" key="2">
    <source>
        <dbReference type="ARBA" id="ARBA00012247"/>
    </source>
</evidence>
<dbReference type="EMBL" id="GDJX01000093">
    <property type="protein sequence ID" value="JAT67843.1"/>
    <property type="molecule type" value="Transcribed_RNA"/>
</dbReference>
<feature type="compositionally biased region" description="Basic and acidic residues" evidence="8">
    <location>
        <begin position="1"/>
        <end position="10"/>
    </location>
</feature>
<dbReference type="PROSITE" id="PS51704">
    <property type="entry name" value="GP_PDE"/>
    <property type="match status" value="2"/>
</dbReference>
<dbReference type="Pfam" id="PF03009">
    <property type="entry name" value="GDPD"/>
    <property type="match status" value="2"/>
</dbReference>
<feature type="region of interest" description="Disordered" evidence="8">
    <location>
        <begin position="1"/>
        <end position="47"/>
    </location>
</feature>
<feature type="transmembrane region" description="Helical" evidence="9">
    <location>
        <begin position="97"/>
        <end position="116"/>
    </location>
</feature>
<evidence type="ECO:0000313" key="11">
    <source>
        <dbReference type="EMBL" id="JAT67843.1"/>
    </source>
</evidence>
<keyword evidence="9" id="KW-0812">Transmembrane</keyword>
<evidence type="ECO:0000256" key="9">
    <source>
        <dbReference type="SAM" id="Phobius"/>
    </source>
</evidence>
<keyword evidence="3" id="KW-0732">Signal</keyword>
<comment type="catalytic activity">
    <reaction evidence="7">
        <text>a sn-glycero-3-phosphodiester + H2O = an alcohol + sn-glycerol 3-phosphate + H(+)</text>
        <dbReference type="Rhea" id="RHEA:12969"/>
        <dbReference type="ChEBI" id="CHEBI:15377"/>
        <dbReference type="ChEBI" id="CHEBI:15378"/>
        <dbReference type="ChEBI" id="CHEBI:30879"/>
        <dbReference type="ChEBI" id="CHEBI:57597"/>
        <dbReference type="ChEBI" id="CHEBI:83408"/>
        <dbReference type="EC" id="3.1.4.46"/>
    </reaction>
</comment>
<dbReference type="FunFam" id="3.20.20.190:FF:000013">
    <property type="entry name" value="Glycerophosphodiester phosphodiesterase GDPDL3"/>
    <property type="match status" value="1"/>
</dbReference>
<dbReference type="GO" id="GO:0006071">
    <property type="term" value="P:glycerol metabolic process"/>
    <property type="evidence" value="ECO:0007669"/>
    <property type="project" value="UniProtKB-KW"/>
</dbReference>
<keyword evidence="5" id="KW-0378">Hydrolase</keyword>
<keyword evidence="6" id="KW-0325">Glycoprotein</keyword>
<reference evidence="11" key="1">
    <citation type="submission" date="2015-07" db="EMBL/GenBank/DDBJ databases">
        <title>Transcriptome Assembly of Anthurium amnicola.</title>
        <authorList>
            <person name="Suzuki J."/>
        </authorList>
    </citation>
    <scope>NUCLEOTIDE SEQUENCE</scope>
</reference>
<keyword evidence="4" id="KW-0319">Glycerol metabolism</keyword>
<dbReference type="Gene3D" id="3.20.20.190">
    <property type="entry name" value="Phosphatidylinositol (PI) phosphodiesterase"/>
    <property type="match status" value="2"/>
</dbReference>
<feature type="domain" description="GP-PDE" evidence="10">
    <location>
        <begin position="137"/>
        <end position="441"/>
    </location>
</feature>
<evidence type="ECO:0000256" key="7">
    <source>
        <dbReference type="ARBA" id="ARBA00047512"/>
    </source>
</evidence>
<feature type="compositionally biased region" description="Low complexity" evidence="8">
    <location>
        <begin position="822"/>
        <end position="835"/>
    </location>
</feature>
<keyword evidence="9" id="KW-1133">Transmembrane helix</keyword>
<feature type="region of interest" description="Disordered" evidence="8">
    <location>
        <begin position="803"/>
        <end position="847"/>
    </location>
</feature>
<dbReference type="CDD" id="cd08604">
    <property type="entry name" value="GDPD_SHV3_repeat_2"/>
    <property type="match status" value="1"/>
</dbReference>
<dbReference type="CDD" id="cd08603">
    <property type="entry name" value="GDPD_SHV3_repeat_1"/>
    <property type="match status" value="1"/>
</dbReference>
<evidence type="ECO:0000256" key="8">
    <source>
        <dbReference type="SAM" id="MobiDB-lite"/>
    </source>
</evidence>
<dbReference type="EC" id="3.1.4.46" evidence="2"/>
<name>A0A1D1ZM74_9ARAE</name>
<feature type="non-terminal residue" evidence="11">
    <location>
        <position position="1"/>
    </location>
</feature>
<evidence type="ECO:0000259" key="10">
    <source>
        <dbReference type="PROSITE" id="PS51704"/>
    </source>
</evidence>
<dbReference type="GO" id="GO:0008889">
    <property type="term" value="F:glycerophosphodiester phosphodiesterase activity"/>
    <property type="evidence" value="ECO:0007669"/>
    <property type="project" value="UniProtKB-EC"/>
</dbReference>